<proteinExistence type="predicted"/>
<dbReference type="RefSeq" id="WP_394819221.1">
    <property type="nucleotide sequence ID" value="NZ_JAWJZY010000002.1"/>
</dbReference>
<comment type="caution">
    <text evidence="2">The sequence shown here is derived from an EMBL/GenBank/DDBJ whole genome shotgun (WGS) entry which is preliminary data.</text>
</comment>
<dbReference type="Proteomes" id="UP001312908">
    <property type="component" value="Unassembled WGS sequence"/>
</dbReference>
<accession>A0ABU7U215</accession>
<name>A0ABU7U215_9PROT</name>
<feature type="compositionally biased region" description="Basic and acidic residues" evidence="1">
    <location>
        <begin position="1"/>
        <end position="10"/>
    </location>
</feature>
<dbReference type="InterPro" id="IPR025127">
    <property type="entry name" value="DUF4054"/>
</dbReference>
<feature type="region of interest" description="Disordered" evidence="1">
    <location>
        <begin position="205"/>
        <end position="236"/>
    </location>
</feature>
<feature type="region of interest" description="Disordered" evidence="1">
    <location>
        <begin position="1"/>
        <end position="53"/>
    </location>
</feature>
<feature type="region of interest" description="Disordered" evidence="1">
    <location>
        <begin position="175"/>
        <end position="194"/>
    </location>
</feature>
<organism evidence="2 3">
    <name type="scientific">Sorlinia euscelidii</name>
    <dbReference type="NCBI Taxonomy" id="3081148"/>
    <lineage>
        <taxon>Bacteria</taxon>
        <taxon>Pseudomonadati</taxon>
        <taxon>Pseudomonadota</taxon>
        <taxon>Alphaproteobacteria</taxon>
        <taxon>Acetobacterales</taxon>
        <taxon>Acetobacteraceae</taxon>
        <taxon>Sorlinia</taxon>
    </lineage>
</organism>
<dbReference type="Pfam" id="PF13262">
    <property type="entry name" value="DUF4054"/>
    <property type="match status" value="1"/>
</dbReference>
<evidence type="ECO:0000256" key="1">
    <source>
        <dbReference type="SAM" id="MobiDB-lite"/>
    </source>
</evidence>
<dbReference type="EMBL" id="JAWJZY010000002">
    <property type="protein sequence ID" value="MEE8658273.1"/>
    <property type="molecule type" value="Genomic_DNA"/>
</dbReference>
<evidence type="ECO:0000313" key="3">
    <source>
        <dbReference type="Proteomes" id="UP001312908"/>
    </source>
</evidence>
<sequence>MSDEERHASDDASSPHSEAESPGLEVDLYLTSPSDADEEAEASRDTASGDRDRTLAGKQVFDAPGHVATTSASETFAGGDSGVVTFDYAHWAAHFSELADFTPADRAAAYFDMAQYLYLNNSAASIVRDLKSRAWLLDLLVAHLAWLSRPEAAGGAGPGSVGLVTEARQGSISVRYDGGDSRPPRHGLCKASSAQPIGRQFPRGAVCASSRHARHGQKSGRDDEPRFLSRSQVGHL</sequence>
<reference evidence="2 3" key="1">
    <citation type="submission" date="2023-10" db="EMBL/GenBank/DDBJ databases">
        <title>Sorlinia euscelidii gen. nov., sp. nov., an acetic acid bacteria isolated from the gut of Euscelidius variegatus emitter.</title>
        <authorList>
            <person name="Michoud G."/>
            <person name="Marasco R."/>
            <person name="Seferji K."/>
            <person name="Gonella E."/>
            <person name="Garuglieri E."/>
            <person name="Alma A."/>
            <person name="Mapelli F."/>
            <person name="Borin S."/>
            <person name="Daffonchio D."/>
            <person name="Crotti E."/>
        </authorList>
    </citation>
    <scope>NUCLEOTIDE SEQUENCE [LARGE SCALE GENOMIC DNA]</scope>
    <source>
        <strain evidence="2 3">EV16P</strain>
    </source>
</reference>
<evidence type="ECO:0000313" key="2">
    <source>
        <dbReference type="EMBL" id="MEE8658273.1"/>
    </source>
</evidence>
<gene>
    <name evidence="2" type="ORF">DOFOFD_04530</name>
</gene>
<keyword evidence="3" id="KW-1185">Reference proteome</keyword>
<feature type="compositionally biased region" description="Basic and acidic residues" evidence="1">
    <location>
        <begin position="41"/>
        <end position="53"/>
    </location>
</feature>
<protein>
    <submittedName>
        <fullName evidence="2">Uncharacterized protein</fullName>
    </submittedName>
</protein>